<keyword evidence="2" id="KW-0805">Transcription regulation</keyword>
<dbReference type="SUPFAM" id="SSF88946">
    <property type="entry name" value="Sigma2 domain of RNA polymerase sigma factors"/>
    <property type="match status" value="1"/>
</dbReference>
<proteinExistence type="inferred from homology"/>
<reference evidence="6" key="1">
    <citation type="submission" date="2021-04" db="EMBL/GenBank/DDBJ databases">
        <title>Phylogenetic analysis of Acidobacteriaceae.</title>
        <authorList>
            <person name="Qiu L."/>
            <person name="Zhang Q."/>
        </authorList>
    </citation>
    <scope>NUCLEOTIDE SEQUENCE</scope>
    <source>
        <strain evidence="6">DSM 25168</strain>
    </source>
</reference>
<evidence type="ECO:0000256" key="4">
    <source>
        <dbReference type="ARBA" id="ARBA00023125"/>
    </source>
</evidence>
<keyword evidence="4" id="KW-0238">DNA-binding</keyword>
<gene>
    <name evidence="6" type="ORF">MOP44_25180</name>
</gene>
<dbReference type="EMBL" id="CP093313">
    <property type="protein sequence ID" value="UWZ83841.1"/>
    <property type="molecule type" value="Genomic_DNA"/>
</dbReference>
<dbReference type="InterPro" id="IPR036388">
    <property type="entry name" value="WH-like_DNA-bd_sf"/>
</dbReference>
<comment type="similarity">
    <text evidence="1">Belongs to the sigma-70 factor family. ECF subfamily.</text>
</comment>
<evidence type="ECO:0000313" key="6">
    <source>
        <dbReference type="EMBL" id="UWZ83841.1"/>
    </source>
</evidence>
<accession>A0A9J7BMW2</accession>
<dbReference type="RefSeq" id="WP_260793303.1">
    <property type="nucleotide sequence ID" value="NZ_CP093313.1"/>
</dbReference>
<evidence type="ECO:0000256" key="1">
    <source>
        <dbReference type="ARBA" id="ARBA00010641"/>
    </source>
</evidence>
<dbReference type="GO" id="GO:0016987">
    <property type="term" value="F:sigma factor activity"/>
    <property type="evidence" value="ECO:0007669"/>
    <property type="project" value="UniProtKB-KW"/>
</dbReference>
<dbReference type="PANTHER" id="PTHR43133:SF8">
    <property type="entry name" value="RNA POLYMERASE SIGMA FACTOR HI_1459-RELATED"/>
    <property type="match status" value="1"/>
</dbReference>
<evidence type="ECO:0000256" key="2">
    <source>
        <dbReference type="ARBA" id="ARBA00023015"/>
    </source>
</evidence>
<dbReference type="InterPro" id="IPR013325">
    <property type="entry name" value="RNA_pol_sigma_r2"/>
</dbReference>
<evidence type="ECO:0000256" key="5">
    <source>
        <dbReference type="ARBA" id="ARBA00023163"/>
    </source>
</evidence>
<dbReference type="InterPro" id="IPR039425">
    <property type="entry name" value="RNA_pol_sigma-70-like"/>
</dbReference>
<keyword evidence="5" id="KW-0804">Transcription</keyword>
<dbReference type="Gene3D" id="1.10.1740.10">
    <property type="match status" value="1"/>
</dbReference>
<keyword evidence="7" id="KW-1185">Reference proteome</keyword>
<sequence>MDSASDSADLEQATAEVRPRDVVASSLRDVEAVDDLYRLSGAEAFGLTLADFAVALDEAGRKSNFGLAAGAPAEAHQRQAFYRALHLRELALARACALGREAAWTQFMAEFRGPVLQAAIGITRSSSLGEELADSLYSELFGLTQRDGRRWSPLETYSGRGSLMGWLRAMLAQRHVNHFRKTHRESPLEDVEPVANAVAEPQPVQATELAEAVSGVLGGLDAEARFLLSAYYLDRRTLLELGGVLRVHEATVSRKLKRVTEEVRKKLLKALQNRGMSRRAAEEALGVDPGDLDLNLRKLLQAPGDPAFLRKEGGL</sequence>
<dbReference type="GO" id="GO:0006352">
    <property type="term" value="P:DNA-templated transcription initiation"/>
    <property type="evidence" value="ECO:0007669"/>
    <property type="project" value="InterPro"/>
</dbReference>
<dbReference type="AlphaFoldDB" id="A0A9J7BMW2"/>
<dbReference type="Gene3D" id="1.10.10.10">
    <property type="entry name" value="Winged helix-like DNA-binding domain superfamily/Winged helix DNA-binding domain"/>
    <property type="match status" value="1"/>
</dbReference>
<dbReference type="GO" id="GO:0003677">
    <property type="term" value="F:DNA binding"/>
    <property type="evidence" value="ECO:0007669"/>
    <property type="project" value="UniProtKB-KW"/>
</dbReference>
<dbReference type="PANTHER" id="PTHR43133">
    <property type="entry name" value="RNA POLYMERASE ECF-TYPE SIGMA FACTO"/>
    <property type="match status" value="1"/>
</dbReference>
<keyword evidence="3" id="KW-0731">Sigma factor</keyword>
<evidence type="ECO:0000313" key="7">
    <source>
        <dbReference type="Proteomes" id="UP001059380"/>
    </source>
</evidence>
<evidence type="ECO:0000256" key="3">
    <source>
        <dbReference type="ARBA" id="ARBA00023082"/>
    </source>
</evidence>
<protein>
    <submittedName>
        <fullName evidence="6">Sigma-70 family RNA polymerase sigma factor</fullName>
    </submittedName>
</protein>
<dbReference type="Proteomes" id="UP001059380">
    <property type="component" value="Chromosome"/>
</dbReference>
<dbReference type="InterPro" id="IPR013324">
    <property type="entry name" value="RNA_pol_sigma_r3/r4-like"/>
</dbReference>
<dbReference type="KEGG" id="orp:MOP44_25180"/>
<organism evidence="6 7">
    <name type="scientific">Occallatibacter riparius</name>
    <dbReference type="NCBI Taxonomy" id="1002689"/>
    <lineage>
        <taxon>Bacteria</taxon>
        <taxon>Pseudomonadati</taxon>
        <taxon>Acidobacteriota</taxon>
        <taxon>Terriglobia</taxon>
        <taxon>Terriglobales</taxon>
        <taxon>Acidobacteriaceae</taxon>
        <taxon>Occallatibacter</taxon>
    </lineage>
</organism>
<dbReference type="SUPFAM" id="SSF88659">
    <property type="entry name" value="Sigma3 and sigma4 domains of RNA polymerase sigma factors"/>
    <property type="match status" value="1"/>
</dbReference>
<name>A0A9J7BMW2_9BACT</name>